<dbReference type="UniPathway" id="UPA00053">
    <property type="reaction ID" value="UER00088"/>
</dbReference>
<dbReference type="Pfam" id="PF01817">
    <property type="entry name" value="CM_2"/>
    <property type="match status" value="1"/>
</dbReference>
<feature type="binding site" evidence="7">
    <location>
        <position position="213"/>
    </location>
    <ligand>
        <name>ATP</name>
        <dbReference type="ChEBI" id="CHEBI:30616"/>
    </ligand>
</feature>
<evidence type="ECO:0000256" key="6">
    <source>
        <dbReference type="ARBA" id="ARBA00023141"/>
    </source>
</evidence>
<dbReference type="Proteomes" id="UP000579281">
    <property type="component" value="Unassembled WGS sequence"/>
</dbReference>
<comment type="caution">
    <text evidence="9">The sequence shown here is derived from an EMBL/GenBank/DDBJ whole genome shotgun (WGS) entry which is preliminary data.</text>
</comment>
<evidence type="ECO:0000313" key="9">
    <source>
        <dbReference type="EMBL" id="MBB6217658.1"/>
    </source>
</evidence>
<dbReference type="PANTHER" id="PTHR21087">
    <property type="entry name" value="SHIKIMATE KINASE"/>
    <property type="match status" value="1"/>
</dbReference>
<dbReference type="SMART" id="SM00830">
    <property type="entry name" value="CM_2"/>
    <property type="match status" value="1"/>
</dbReference>
<dbReference type="InterPro" id="IPR036979">
    <property type="entry name" value="CM_dom_sf"/>
</dbReference>
<dbReference type="EC" id="2.7.1.71" evidence="7"/>
<protein>
    <recommendedName>
        <fullName evidence="7">Shikimate kinase</fullName>
        <shortName evidence="7">SK</shortName>
        <ecNumber evidence="7">2.7.1.71</ecNumber>
    </recommendedName>
</protein>
<dbReference type="EMBL" id="JACHEN010000026">
    <property type="protein sequence ID" value="MBB6217658.1"/>
    <property type="molecule type" value="Genomic_DNA"/>
</dbReference>
<comment type="subunit">
    <text evidence="7">Monomer.</text>
</comment>
<feature type="domain" description="Chorismate mutase" evidence="8">
    <location>
        <begin position="5"/>
        <end position="95"/>
    </location>
</feature>
<feature type="binding site" evidence="7">
    <location>
        <position position="153"/>
    </location>
    <ligand>
        <name>substrate</name>
    </ligand>
</feature>
<dbReference type="HAMAP" id="MF_00109">
    <property type="entry name" value="Shikimate_kinase"/>
    <property type="match status" value="1"/>
</dbReference>
<comment type="cofactor">
    <cofactor evidence="7">
        <name>Mg(2+)</name>
        <dbReference type="ChEBI" id="CHEBI:18420"/>
    </cofactor>
    <text evidence="7">Binds 1 Mg(2+) ion per subunit.</text>
</comment>
<feature type="binding site" evidence="7">
    <location>
        <position position="129"/>
    </location>
    <ligand>
        <name>substrate</name>
    </ligand>
</feature>
<dbReference type="InterPro" id="IPR031322">
    <property type="entry name" value="Shikimate/glucono_kinase"/>
</dbReference>
<keyword evidence="6 7" id="KW-0057">Aromatic amino acid biosynthesis</keyword>
<dbReference type="GO" id="GO:0005829">
    <property type="term" value="C:cytosol"/>
    <property type="evidence" value="ECO:0007669"/>
    <property type="project" value="TreeGrafter"/>
</dbReference>
<evidence type="ECO:0000259" key="8">
    <source>
        <dbReference type="PROSITE" id="PS51168"/>
    </source>
</evidence>
<reference evidence="9 10" key="1">
    <citation type="submission" date="2020-08" db="EMBL/GenBank/DDBJ databases">
        <title>Genomic Encyclopedia of Type Strains, Phase IV (KMG-IV): sequencing the most valuable type-strain genomes for metagenomic binning, comparative biology and taxonomic classification.</title>
        <authorList>
            <person name="Goeker M."/>
        </authorList>
    </citation>
    <scope>NUCLEOTIDE SEQUENCE [LARGE SCALE GENOMIC DNA]</scope>
    <source>
        <strain evidence="9 10">DSM 103526</strain>
    </source>
</reference>
<keyword evidence="10" id="KW-1185">Reference proteome</keyword>
<dbReference type="PANTHER" id="PTHR21087:SF16">
    <property type="entry name" value="SHIKIMATE KINASE 1, CHLOROPLASTIC"/>
    <property type="match status" value="1"/>
</dbReference>
<dbReference type="InterPro" id="IPR036263">
    <property type="entry name" value="Chorismate_II_sf"/>
</dbReference>
<dbReference type="PROSITE" id="PS51168">
    <property type="entry name" value="CHORISMATE_MUT_2"/>
    <property type="match status" value="1"/>
</dbReference>
<dbReference type="CDD" id="cd00464">
    <property type="entry name" value="SK"/>
    <property type="match status" value="1"/>
</dbReference>
<keyword evidence="2 7" id="KW-0808">Transferase</keyword>
<proteinExistence type="inferred from homology"/>
<dbReference type="GO" id="GO:0009423">
    <property type="term" value="P:chorismate biosynthetic process"/>
    <property type="evidence" value="ECO:0007669"/>
    <property type="project" value="UniProtKB-UniRule"/>
</dbReference>
<feature type="binding site" evidence="7">
    <location>
        <position position="232"/>
    </location>
    <ligand>
        <name>substrate</name>
    </ligand>
</feature>
<dbReference type="AlphaFoldDB" id="A0A841KZB1"/>
<dbReference type="Pfam" id="PF01202">
    <property type="entry name" value="SKI"/>
    <property type="match status" value="1"/>
</dbReference>
<dbReference type="GO" id="GO:0000287">
    <property type="term" value="F:magnesium ion binding"/>
    <property type="evidence" value="ECO:0007669"/>
    <property type="project" value="UniProtKB-UniRule"/>
</dbReference>
<evidence type="ECO:0000256" key="2">
    <source>
        <dbReference type="ARBA" id="ARBA00022679"/>
    </source>
</evidence>
<gene>
    <name evidence="7" type="primary">aroK</name>
    <name evidence="9" type="ORF">HNQ80_003781</name>
</gene>
<organism evidence="9 10">
    <name type="scientific">Anaerosolibacter carboniphilus</name>
    <dbReference type="NCBI Taxonomy" id="1417629"/>
    <lineage>
        <taxon>Bacteria</taxon>
        <taxon>Bacillati</taxon>
        <taxon>Bacillota</taxon>
        <taxon>Clostridia</taxon>
        <taxon>Peptostreptococcales</taxon>
        <taxon>Thermotaleaceae</taxon>
        <taxon>Anaerosolibacter</taxon>
    </lineage>
</organism>
<feature type="binding site" evidence="7">
    <location>
        <position position="111"/>
    </location>
    <ligand>
        <name>Mg(2+)</name>
        <dbReference type="ChEBI" id="CHEBI:18420"/>
    </ligand>
</feature>
<evidence type="ECO:0000256" key="5">
    <source>
        <dbReference type="ARBA" id="ARBA00022840"/>
    </source>
</evidence>
<dbReference type="InterPro" id="IPR011279">
    <property type="entry name" value="Chorismate_mutase_GmP"/>
</dbReference>
<comment type="catalytic activity">
    <reaction evidence="7">
        <text>shikimate + ATP = 3-phosphoshikimate + ADP + H(+)</text>
        <dbReference type="Rhea" id="RHEA:13121"/>
        <dbReference type="ChEBI" id="CHEBI:15378"/>
        <dbReference type="ChEBI" id="CHEBI:30616"/>
        <dbReference type="ChEBI" id="CHEBI:36208"/>
        <dbReference type="ChEBI" id="CHEBI:145989"/>
        <dbReference type="ChEBI" id="CHEBI:456216"/>
        <dbReference type="EC" id="2.7.1.71"/>
    </reaction>
</comment>
<keyword evidence="7" id="KW-0460">Magnesium</keyword>
<evidence type="ECO:0000256" key="1">
    <source>
        <dbReference type="ARBA" id="ARBA00022605"/>
    </source>
</evidence>
<keyword evidence="7" id="KW-0963">Cytoplasm</keyword>
<keyword evidence="5 7" id="KW-0067">ATP-binding</keyword>
<comment type="subcellular location">
    <subcellularLocation>
        <location evidence="7">Cytoplasm</location>
    </subcellularLocation>
</comment>
<comment type="similarity">
    <text evidence="7">Belongs to the shikimate kinase family.</text>
</comment>
<dbReference type="Gene3D" id="3.40.50.300">
    <property type="entry name" value="P-loop containing nucleotide triphosphate hydrolases"/>
    <property type="match status" value="1"/>
</dbReference>
<dbReference type="SUPFAM" id="SSF52540">
    <property type="entry name" value="P-loop containing nucleoside triphosphate hydrolases"/>
    <property type="match status" value="1"/>
</dbReference>
<dbReference type="NCBIfam" id="TIGR01805">
    <property type="entry name" value="CM_mono_grmpos"/>
    <property type="match status" value="1"/>
</dbReference>
<dbReference type="InterPro" id="IPR000623">
    <property type="entry name" value="Shikimate_kinase/TSH1"/>
</dbReference>
<dbReference type="GO" id="GO:0005524">
    <property type="term" value="F:ATP binding"/>
    <property type="evidence" value="ECO:0007669"/>
    <property type="project" value="UniProtKB-UniRule"/>
</dbReference>
<dbReference type="GO" id="GO:0009073">
    <property type="term" value="P:aromatic amino acid family biosynthetic process"/>
    <property type="evidence" value="ECO:0007669"/>
    <property type="project" value="UniProtKB-KW"/>
</dbReference>
<keyword evidence="1 7" id="KW-0028">Amino-acid biosynthesis</keyword>
<comment type="pathway">
    <text evidence="7">Metabolic intermediate biosynthesis; chorismate biosynthesis; chorismate from D-erythrose 4-phosphate and phosphoenolpyruvate: step 5/7.</text>
</comment>
<accession>A0A841KZB1</accession>
<dbReference type="PRINTS" id="PR01100">
    <property type="entry name" value="SHIKIMTKNASE"/>
</dbReference>
<sequence>MKKGVKILYELERMRKEIDQYDKSLVEIIEKRLETVLDILKYKQEKGLPIQHPQREHDVIEKTTSYLRNPEFSIEIQELFKEIMRLSRKRQSQVLFPCNIVLIGFMGSGKSTVGKLLAQQLEMEYVDMDHYIQEKLGLTIEQIFETYGEEFFRQHEKETAMELGLLNNTIIVCGGGIILNNENIVNLKRNGKTILLNTEAEEIYNRIKDDKSRPLLKDKMSVDYIDKLLCQRKSLYLDAADIIVDTHDKNIDAICKEIVGTLLRS</sequence>
<feature type="binding site" evidence="7">
    <location>
        <begin position="107"/>
        <end position="112"/>
    </location>
    <ligand>
        <name>ATP</name>
        <dbReference type="ChEBI" id="CHEBI:30616"/>
    </ligand>
</feature>
<keyword evidence="7" id="KW-0479">Metal-binding</keyword>
<dbReference type="GO" id="GO:0008652">
    <property type="term" value="P:amino acid biosynthetic process"/>
    <property type="evidence" value="ECO:0007669"/>
    <property type="project" value="UniProtKB-KW"/>
</dbReference>
<comment type="function">
    <text evidence="7">Catalyzes the specific phosphorylation of the 3-hydroxyl group of shikimic acid using ATP as a cosubstrate.</text>
</comment>
<evidence type="ECO:0000256" key="4">
    <source>
        <dbReference type="ARBA" id="ARBA00022777"/>
    </source>
</evidence>
<dbReference type="GO" id="GO:0004106">
    <property type="term" value="F:chorismate mutase activity"/>
    <property type="evidence" value="ECO:0007669"/>
    <property type="project" value="InterPro"/>
</dbReference>
<dbReference type="InterPro" id="IPR002701">
    <property type="entry name" value="CM_II_prokaryot"/>
</dbReference>
<dbReference type="InterPro" id="IPR027417">
    <property type="entry name" value="P-loop_NTPase"/>
</dbReference>
<feature type="binding site" evidence="7">
    <location>
        <position position="175"/>
    </location>
    <ligand>
        <name>substrate</name>
    </ligand>
</feature>
<comment type="caution">
    <text evidence="7">Lacks conserved residue(s) required for the propagation of feature annotation.</text>
</comment>
<dbReference type="GO" id="GO:0004765">
    <property type="term" value="F:shikimate kinase activity"/>
    <property type="evidence" value="ECO:0007669"/>
    <property type="project" value="UniProtKB-UniRule"/>
</dbReference>
<dbReference type="Gene3D" id="1.20.59.10">
    <property type="entry name" value="Chorismate mutase"/>
    <property type="match status" value="1"/>
</dbReference>
<name>A0A841KZB1_9FIRM</name>
<dbReference type="RefSeq" id="WP_207727090.1">
    <property type="nucleotide sequence ID" value="NZ_JACHEN010000026.1"/>
</dbReference>
<evidence type="ECO:0000256" key="7">
    <source>
        <dbReference type="HAMAP-Rule" id="MF_00109"/>
    </source>
</evidence>
<evidence type="ECO:0000313" key="10">
    <source>
        <dbReference type="Proteomes" id="UP000579281"/>
    </source>
</evidence>
<keyword evidence="3 7" id="KW-0547">Nucleotide-binding</keyword>
<keyword evidence="4 7" id="KW-0418">Kinase</keyword>
<dbReference type="SUPFAM" id="SSF48600">
    <property type="entry name" value="Chorismate mutase II"/>
    <property type="match status" value="1"/>
</dbReference>
<evidence type="ECO:0000256" key="3">
    <source>
        <dbReference type="ARBA" id="ARBA00022741"/>
    </source>
</evidence>